<protein>
    <submittedName>
        <fullName evidence="3">Uncharacterized protein</fullName>
    </submittedName>
</protein>
<reference evidence="4" key="2">
    <citation type="journal article" date="2018" name="Plant J.">
        <title>The Sorghum bicolor reference genome: improved assembly, gene annotations, a transcriptome atlas, and signatures of genome organization.</title>
        <authorList>
            <person name="McCormick R.F."/>
            <person name="Truong S.K."/>
            <person name="Sreedasyam A."/>
            <person name="Jenkins J."/>
            <person name="Shu S."/>
            <person name="Sims D."/>
            <person name="Kennedy M."/>
            <person name="Amirebrahimi M."/>
            <person name="Weers B.D."/>
            <person name="McKinley B."/>
            <person name="Mattison A."/>
            <person name="Morishige D.T."/>
            <person name="Grimwood J."/>
            <person name="Schmutz J."/>
            <person name="Mullet J.E."/>
        </authorList>
    </citation>
    <scope>NUCLEOTIDE SEQUENCE [LARGE SCALE GENOMIC DNA]</scope>
    <source>
        <strain evidence="4">cv. BTx623</strain>
    </source>
</reference>
<gene>
    <name evidence="3" type="ORF">SORBI_3004G177050</name>
</gene>
<proteinExistence type="predicted"/>
<evidence type="ECO:0000313" key="3">
    <source>
        <dbReference type="EMBL" id="OQU85119.1"/>
    </source>
</evidence>
<reference evidence="3 4" key="1">
    <citation type="journal article" date="2009" name="Nature">
        <title>The Sorghum bicolor genome and the diversification of grasses.</title>
        <authorList>
            <person name="Paterson A.H."/>
            <person name="Bowers J.E."/>
            <person name="Bruggmann R."/>
            <person name="Dubchak I."/>
            <person name="Grimwood J."/>
            <person name="Gundlach H."/>
            <person name="Haberer G."/>
            <person name="Hellsten U."/>
            <person name="Mitros T."/>
            <person name="Poliakov A."/>
            <person name="Schmutz J."/>
            <person name="Spannagl M."/>
            <person name="Tang H."/>
            <person name="Wang X."/>
            <person name="Wicker T."/>
            <person name="Bharti A.K."/>
            <person name="Chapman J."/>
            <person name="Feltus F.A."/>
            <person name="Gowik U."/>
            <person name="Grigoriev I.V."/>
            <person name="Lyons E."/>
            <person name="Maher C.A."/>
            <person name="Martis M."/>
            <person name="Narechania A."/>
            <person name="Otillar R.P."/>
            <person name="Penning B.W."/>
            <person name="Salamov A.A."/>
            <person name="Wang Y."/>
            <person name="Zhang L."/>
            <person name="Carpita N.C."/>
            <person name="Freeling M."/>
            <person name="Gingle A.R."/>
            <person name="Hash C.T."/>
            <person name="Keller B."/>
            <person name="Klein P."/>
            <person name="Kresovich S."/>
            <person name="McCann M.C."/>
            <person name="Ming R."/>
            <person name="Peterson D.G."/>
            <person name="Mehboob-ur-Rahman"/>
            <person name="Ware D."/>
            <person name="Westhoff P."/>
            <person name="Mayer K.F."/>
            <person name="Messing J."/>
            <person name="Rokhsar D.S."/>
        </authorList>
    </citation>
    <scope>NUCLEOTIDE SEQUENCE [LARGE SCALE GENOMIC DNA]</scope>
    <source>
        <strain evidence="4">cv. BTx623</strain>
    </source>
</reference>
<feature type="signal peptide" evidence="2">
    <location>
        <begin position="1"/>
        <end position="23"/>
    </location>
</feature>
<evidence type="ECO:0000256" key="1">
    <source>
        <dbReference type="SAM" id="MobiDB-lite"/>
    </source>
</evidence>
<feature type="region of interest" description="Disordered" evidence="1">
    <location>
        <begin position="59"/>
        <end position="98"/>
    </location>
</feature>
<keyword evidence="2" id="KW-0732">Signal</keyword>
<keyword evidence="4" id="KW-1185">Reference proteome</keyword>
<organism evidence="3 4">
    <name type="scientific">Sorghum bicolor</name>
    <name type="common">Sorghum</name>
    <name type="synonym">Sorghum vulgare</name>
    <dbReference type="NCBI Taxonomy" id="4558"/>
    <lineage>
        <taxon>Eukaryota</taxon>
        <taxon>Viridiplantae</taxon>
        <taxon>Streptophyta</taxon>
        <taxon>Embryophyta</taxon>
        <taxon>Tracheophyta</taxon>
        <taxon>Spermatophyta</taxon>
        <taxon>Magnoliopsida</taxon>
        <taxon>Liliopsida</taxon>
        <taxon>Poales</taxon>
        <taxon>Poaceae</taxon>
        <taxon>PACMAD clade</taxon>
        <taxon>Panicoideae</taxon>
        <taxon>Andropogonodae</taxon>
        <taxon>Andropogoneae</taxon>
        <taxon>Sorghinae</taxon>
        <taxon>Sorghum</taxon>
    </lineage>
</organism>
<dbReference type="InParanoid" id="A0A1Z5RNI3"/>
<dbReference type="Gramene" id="OQU85119">
    <property type="protein sequence ID" value="OQU85119"/>
    <property type="gene ID" value="SORBI_3004G177050"/>
</dbReference>
<dbReference type="AlphaFoldDB" id="A0A1Z5RNI3"/>
<dbReference type="Proteomes" id="UP000000768">
    <property type="component" value="Chromosome 4"/>
</dbReference>
<accession>A0A1Z5RNI3</accession>
<evidence type="ECO:0000313" key="4">
    <source>
        <dbReference type="Proteomes" id="UP000000768"/>
    </source>
</evidence>
<evidence type="ECO:0000256" key="2">
    <source>
        <dbReference type="SAM" id="SignalP"/>
    </source>
</evidence>
<sequence length="110" mass="11794">MMHRGRGGACACVWLDLKQISAAAACGLAIALWPRDSAYLLGIPWNFWAREPLTTSMRGHTASHRRSYAAVHGPVAEDRRPEDAVSSTPQPSSTRDLHGAAAIIQEGSDG</sequence>
<feature type="compositionally biased region" description="Polar residues" evidence="1">
    <location>
        <begin position="85"/>
        <end position="94"/>
    </location>
</feature>
<feature type="chain" id="PRO_5013300918" evidence="2">
    <location>
        <begin position="24"/>
        <end position="110"/>
    </location>
</feature>
<dbReference type="EMBL" id="CM000763">
    <property type="protein sequence ID" value="OQU85119.1"/>
    <property type="molecule type" value="Genomic_DNA"/>
</dbReference>
<name>A0A1Z5RNI3_SORBI</name>